<proteinExistence type="predicted"/>
<dbReference type="Proteomes" id="UP001163821">
    <property type="component" value="Unassembled WGS sequence"/>
</dbReference>
<protein>
    <recommendedName>
        <fullName evidence="2">DUF4097 domain-containing protein</fullName>
    </recommendedName>
</protein>
<comment type="caution">
    <text evidence="3">The sequence shown here is derived from an EMBL/GenBank/DDBJ whole genome shotgun (WGS) entry which is preliminary data.</text>
</comment>
<evidence type="ECO:0000256" key="1">
    <source>
        <dbReference type="SAM" id="SignalP"/>
    </source>
</evidence>
<evidence type="ECO:0000259" key="2">
    <source>
        <dbReference type="Pfam" id="PF13349"/>
    </source>
</evidence>
<accession>A0AA41YCL1</accession>
<dbReference type="InterPro" id="IPR025164">
    <property type="entry name" value="Toastrack_DUF4097"/>
</dbReference>
<feature type="signal peptide" evidence="1">
    <location>
        <begin position="1"/>
        <end position="21"/>
    </location>
</feature>
<evidence type="ECO:0000313" key="3">
    <source>
        <dbReference type="EMBL" id="MCW0483910.1"/>
    </source>
</evidence>
<keyword evidence="4" id="KW-1185">Reference proteome</keyword>
<gene>
    <name evidence="3" type="ORF">N2K84_14295</name>
</gene>
<evidence type="ECO:0000313" key="4">
    <source>
        <dbReference type="Proteomes" id="UP001163821"/>
    </source>
</evidence>
<name>A0AA41YCL1_9BACT</name>
<reference evidence="3" key="1">
    <citation type="submission" date="2022-10" db="EMBL/GenBank/DDBJ databases">
        <title>Gaoshiqiia sediminis gen. nov., sp. nov., isolated from coastal sediment.</title>
        <authorList>
            <person name="Yu W.X."/>
            <person name="Mu D.S."/>
            <person name="Du J.Z."/>
            <person name="Liang Y.Q."/>
        </authorList>
    </citation>
    <scope>NUCLEOTIDE SEQUENCE</scope>
    <source>
        <strain evidence="3">A06</strain>
    </source>
</reference>
<organism evidence="3 4">
    <name type="scientific">Gaoshiqia sediminis</name>
    <dbReference type="NCBI Taxonomy" id="2986998"/>
    <lineage>
        <taxon>Bacteria</taxon>
        <taxon>Pseudomonadati</taxon>
        <taxon>Bacteroidota</taxon>
        <taxon>Bacteroidia</taxon>
        <taxon>Marinilabiliales</taxon>
        <taxon>Prolixibacteraceae</taxon>
        <taxon>Gaoshiqia</taxon>
    </lineage>
</organism>
<sequence>MKWKFKLFVLLMGMLPLTLQAADYTKQVHQGFVKSQITALDITNKFGMIEINDLGGDSVTVDALITVESMNEAKANQLLDQIRIDIRRSGGLLAVKTILTENFKTKQNFSINYRINIPKDRNLTVSNKFGNVVLNELEGKGNFVIAYGNLTTGALNVQAGTDFWLDLSYGKADIESVNQLAGEINYSKIYIGHAGKMKLESKYSGLNVQKLENLQLESKYDGVSIEEGGSILANSKYTNYKIGALSKELKLNTEYGSVRVDEVKPDFNRIEITNSYGGITLGLDRATYQLNAECDYCDIQYPADKFQGNRLKENTRLKVQGQVGNGDTNRQVTVTSRYGSLKLTE</sequence>
<dbReference type="AlphaFoldDB" id="A0AA41YCL1"/>
<dbReference type="EMBL" id="JAPAAF010000024">
    <property type="protein sequence ID" value="MCW0483910.1"/>
    <property type="molecule type" value="Genomic_DNA"/>
</dbReference>
<dbReference type="RefSeq" id="WP_282592503.1">
    <property type="nucleotide sequence ID" value="NZ_JAPAAF010000024.1"/>
</dbReference>
<feature type="chain" id="PRO_5041231027" description="DUF4097 domain-containing protein" evidence="1">
    <location>
        <begin position="22"/>
        <end position="345"/>
    </location>
</feature>
<dbReference type="Pfam" id="PF13349">
    <property type="entry name" value="DUF4097"/>
    <property type="match status" value="1"/>
</dbReference>
<keyword evidence="1" id="KW-0732">Signal</keyword>
<feature type="domain" description="DUF4097" evidence="2">
    <location>
        <begin position="39"/>
        <end position="342"/>
    </location>
</feature>